<feature type="transmembrane region" description="Helical" evidence="5">
    <location>
        <begin position="58"/>
        <end position="76"/>
    </location>
</feature>
<keyword evidence="3 5" id="KW-1133">Transmembrane helix</keyword>
<dbReference type="GO" id="GO:0000324">
    <property type="term" value="C:fungal-type vacuole"/>
    <property type="evidence" value="ECO:0007669"/>
    <property type="project" value="TreeGrafter"/>
</dbReference>
<dbReference type="AlphaFoldDB" id="A0A8H7T4V1"/>
<dbReference type="PANTHER" id="PTHR31465:SF8">
    <property type="entry name" value="DOMAIN PROTEIN, PUTATIVE (AFU_ORTHOLOGUE AFUA_6G14140)-RELATED"/>
    <property type="match status" value="1"/>
</dbReference>
<accession>A0A8H7T4V1</accession>
<feature type="transmembrane region" description="Helical" evidence="5">
    <location>
        <begin position="88"/>
        <end position="111"/>
    </location>
</feature>
<feature type="transmembrane region" description="Helical" evidence="5">
    <location>
        <begin position="171"/>
        <end position="188"/>
    </location>
</feature>
<sequence>MHQHYVDLSCTSVTPDCPVENTIYGYYPSLPLNAFFVAFFSFFAITNAIYGIYFKTYFFAYVMTVGCISEAIGYGGRIMMNKNPFDEIGFRIQISCLIFAPAFAVGGGLAGGAGQDAELRAKGTNTMLAGIVFQVATLVIFGYLALEYIVRTRRSWEAVSPVARNYAQKTSFKLFTAGIIIAFITIFTRCVDRIAEIVGGWANPIMRNEVEYVILEGL</sequence>
<dbReference type="GO" id="GO:0005886">
    <property type="term" value="C:plasma membrane"/>
    <property type="evidence" value="ECO:0007669"/>
    <property type="project" value="TreeGrafter"/>
</dbReference>
<reference evidence="6" key="1">
    <citation type="submission" date="2021-02" db="EMBL/GenBank/DDBJ databases">
        <title>Genome sequence Cadophora malorum strain M34.</title>
        <authorList>
            <person name="Stefanovic E."/>
            <person name="Vu D."/>
            <person name="Scully C."/>
            <person name="Dijksterhuis J."/>
            <person name="Roader J."/>
            <person name="Houbraken J."/>
        </authorList>
    </citation>
    <scope>NUCLEOTIDE SEQUENCE</scope>
    <source>
        <strain evidence="6">M34</strain>
    </source>
</reference>
<dbReference type="Proteomes" id="UP000664132">
    <property type="component" value="Unassembled WGS sequence"/>
</dbReference>
<proteinExistence type="predicted"/>
<evidence type="ECO:0000256" key="2">
    <source>
        <dbReference type="ARBA" id="ARBA00022692"/>
    </source>
</evidence>
<dbReference type="OrthoDB" id="4521223at2759"/>
<keyword evidence="7" id="KW-1185">Reference proteome</keyword>
<dbReference type="PANTHER" id="PTHR31465">
    <property type="entry name" value="PROTEIN RTA1-RELATED"/>
    <property type="match status" value="1"/>
</dbReference>
<gene>
    <name evidence="6" type="ORF">IFR04_014572</name>
</gene>
<comment type="subcellular location">
    <subcellularLocation>
        <location evidence="1">Membrane</location>
        <topology evidence="1">Multi-pass membrane protein</topology>
    </subcellularLocation>
</comment>
<evidence type="ECO:0000256" key="1">
    <source>
        <dbReference type="ARBA" id="ARBA00004141"/>
    </source>
</evidence>
<feature type="transmembrane region" description="Helical" evidence="5">
    <location>
        <begin position="32"/>
        <end position="52"/>
    </location>
</feature>
<protein>
    <recommendedName>
        <fullName evidence="8">Sphingoid long-chain base transporter RSB1</fullName>
    </recommendedName>
</protein>
<organism evidence="6 7">
    <name type="scientific">Cadophora malorum</name>
    <dbReference type="NCBI Taxonomy" id="108018"/>
    <lineage>
        <taxon>Eukaryota</taxon>
        <taxon>Fungi</taxon>
        <taxon>Dikarya</taxon>
        <taxon>Ascomycota</taxon>
        <taxon>Pezizomycotina</taxon>
        <taxon>Leotiomycetes</taxon>
        <taxon>Helotiales</taxon>
        <taxon>Ploettnerulaceae</taxon>
        <taxon>Cadophora</taxon>
    </lineage>
</organism>
<evidence type="ECO:0000256" key="3">
    <source>
        <dbReference type="ARBA" id="ARBA00022989"/>
    </source>
</evidence>
<dbReference type="EMBL" id="JAFJYH010000391">
    <property type="protein sequence ID" value="KAG4412293.1"/>
    <property type="molecule type" value="Genomic_DNA"/>
</dbReference>
<evidence type="ECO:0000313" key="6">
    <source>
        <dbReference type="EMBL" id="KAG4412293.1"/>
    </source>
</evidence>
<evidence type="ECO:0008006" key="8">
    <source>
        <dbReference type="Google" id="ProtNLM"/>
    </source>
</evidence>
<evidence type="ECO:0000256" key="4">
    <source>
        <dbReference type="ARBA" id="ARBA00023136"/>
    </source>
</evidence>
<feature type="transmembrane region" description="Helical" evidence="5">
    <location>
        <begin position="131"/>
        <end position="150"/>
    </location>
</feature>
<dbReference type="Pfam" id="PF04479">
    <property type="entry name" value="RTA1"/>
    <property type="match status" value="1"/>
</dbReference>
<evidence type="ECO:0000256" key="5">
    <source>
        <dbReference type="SAM" id="Phobius"/>
    </source>
</evidence>
<dbReference type="InterPro" id="IPR007568">
    <property type="entry name" value="RTA1"/>
</dbReference>
<evidence type="ECO:0000313" key="7">
    <source>
        <dbReference type="Proteomes" id="UP000664132"/>
    </source>
</evidence>
<name>A0A8H7T4V1_9HELO</name>
<keyword evidence="4 5" id="KW-0472">Membrane</keyword>
<keyword evidence="2 5" id="KW-0812">Transmembrane</keyword>
<comment type="caution">
    <text evidence="6">The sequence shown here is derived from an EMBL/GenBank/DDBJ whole genome shotgun (WGS) entry which is preliminary data.</text>
</comment>